<dbReference type="InterPro" id="IPR014729">
    <property type="entry name" value="Rossmann-like_a/b/a_fold"/>
</dbReference>
<proteinExistence type="inferred from homology"/>
<accession>A0ABN5YMG1</accession>
<protein>
    <submittedName>
        <fullName evidence="3">Universal stress protein</fullName>
    </submittedName>
</protein>
<dbReference type="SUPFAM" id="SSF52402">
    <property type="entry name" value="Adenine nucleotide alpha hydrolases-like"/>
    <property type="match status" value="2"/>
</dbReference>
<dbReference type="EMBL" id="AP022577">
    <property type="protein sequence ID" value="BBX82932.1"/>
    <property type="molecule type" value="Genomic_DNA"/>
</dbReference>
<dbReference type="InterPro" id="IPR006016">
    <property type="entry name" value="UspA"/>
</dbReference>
<keyword evidence="4" id="KW-1185">Reference proteome</keyword>
<gene>
    <name evidence="3" type="ORF">MAUB_08050</name>
</gene>
<name>A0ABN5YMG1_9MYCO</name>
<evidence type="ECO:0000313" key="4">
    <source>
        <dbReference type="Proteomes" id="UP000465609"/>
    </source>
</evidence>
<dbReference type="PANTHER" id="PTHR46268">
    <property type="entry name" value="STRESS RESPONSE PROTEIN NHAX"/>
    <property type="match status" value="1"/>
</dbReference>
<dbReference type="PRINTS" id="PR01438">
    <property type="entry name" value="UNVRSLSTRESS"/>
</dbReference>
<sequence>MYKSASPSSAVVVGIDGSQWAVNAALWAIDEAISRDVPLRLLYVVEPRGHGDIDPEQEARDLACADVSVRRTLVAVESAEKPVKIEWEVLQGHPARVLLNAARSADLLCMGSLGIAHATGSRLGSTAANLATSALCPVAIVRSGGQHRSAGPRHVVVEIDESPDSVNVLDAGITEARLRGAPLTVLATSTTKLADVHEHIPDENARARLDKRLARHRLANPDIEFNPVTVNVSTMNYLEHHADSIQLLVISRHRRPGLGEIVGTARAVPSQVNCSVLICQHNQRL</sequence>
<evidence type="ECO:0000256" key="1">
    <source>
        <dbReference type="ARBA" id="ARBA00008791"/>
    </source>
</evidence>
<reference evidence="3 4" key="1">
    <citation type="journal article" date="2019" name="Emerg. Microbes Infect.">
        <title>Comprehensive subspecies identification of 175 nontuberculous mycobacteria species based on 7547 genomic profiles.</title>
        <authorList>
            <person name="Matsumoto Y."/>
            <person name="Kinjo T."/>
            <person name="Motooka D."/>
            <person name="Nabeya D."/>
            <person name="Jung N."/>
            <person name="Uechi K."/>
            <person name="Horii T."/>
            <person name="Iida T."/>
            <person name="Fujita J."/>
            <person name="Nakamura S."/>
        </authorList>
    </citation>
    <scope>NUCLEOTIDE SEQUENCE [LARGE SCALE GENOMIC DNA]</scope>
    <source>
        <strain evidence="3 4">JCM 15296</strain>
    </source>
</reference>
<comment type="similarity">
    <text evidence="1">Belongs to the universal stress protein A family.</text>
</comment>
<organism evidence="3 4">
    <name type="scientific">Mycolicibacterium aubagnense</name>
    <dbReference type="NCBI Taxonomy" id="319707"/>
    <lineage>
        <taxon>Bacteria</taxon>
        <taxon>Bacillati</taxon>
        <taxon>Actinomycetota</taxon>
        <taxon>Actinomycetes</taxon>
        <taxon>Mycobacteriales</taxon>
        <taxon>Mycobacteriaceae</taxon>
        <taxon>Mycolicibacterium</taxon>
    </lineage>
</organism>
<dbReference type="Gene3D" id="3.40.50.620">
    <property type="entry name" value="HUPs"/>
    <property type="match status" value="2"/>
</dbReference>
<evidence type="ECO:0000313" key="3">
    <source>
        <dbReference type="EMBL" id="BBX82932.1"/>
    </source>
</evidence>
<dbReference type="Pfam" id="PF00582">
    <property type="entry name" value="Usp"/>
    <property type="match status" value="2"/>
</dbReference>
<dbReference type="PANTHER" id="PTHR46268:SF6">
    <property type="entry name" value="UNIVERSAL STRESS PROTEIN UP12"/>
    <property type="match status" value="1"/>
</dbReference>
<dbReference type="InterPro" id="IPR006015">
    <property type="entry name" value="Universal_stress_UspA"/>
</dbReference>
<dbReference type="Proteomes" id="UP000465609">
    <property type="component" value="Chromosome"/>
</dbReference>
<feature type="domain" description="UspA" evidence="2">
    <location>
        <begin position="153"/>
        <end position="279"/>
    </location>
</feature>
<evidence type="ECO:0000259" key="2">
    <source>
        <dbReference type="Pfam" id="PF00582"/>
    </source>
</evidence>
<feature type="domain" description="UspA" evidence="2">
    <location>
        <begin position="11"/>
        <end position="142"/>
    </location>
</feature>